<reference evidence="9" key="1">
    <citation type="journal article" date="2015" name="Genome Announc.">
        <title>Draft whole-genome sequence of the biocontrol agent Trichoderma harzianum T6776.</title>
        <authorList>
            <person name="Baroncelli R."/>
            <person name="Piaggeschi G."/>
            <person name="Fiorini L."/>
            <person name="Bertolini E."/>
            <person name="Zapparata A."/>
            <person name="Pe M.E."/>
            <person name="Sarrocco S."/>
            <person name="Vannacci G."/>
        </authorList>
    </citation>
    <scope>NUCLEOTIDE SEQUENCE [LARGE SCALE GENOMIC DNA]</scope>
    <source>
        <strain evidence="9">T6776</strain>
    </source>
</reference>
<evidence type="ECO:0000259" key="7">
    <source>
        <dbReference type="PROSITE" id="PS50850"/>
    </source>
</evidence>
<evidence type="ECO:0000256" key="5">
    <source>
        <dbReference type="SAM" id="MobiDB-lite"/>
    </source>
</evidence>
<evidence type="ECO:0000313" key="8">
    <source>
        <dbReference type="EMBL" id="KKP03820.1"/>
    </source>
</evidence>
<dbReference type="EMBL" id="JOKZ01000097">
    <property type="protein sequence ID" value="KKP03820.1"/>
    <property type="molecule type" value="Genomic_DNA"/>
</dbReference>
<feature type="transmembrane region" description="Helical" evidence="6">
    <location>
        <begin position="526"/>
        <end position="546"/>
    </location>
</feature>
<dbReference type="InterPro" id="IPR020846">
    <property type="entry name" value="MFS_dom"/>
</dbReference>
<name>A0A0F9XGZ5_TRIHA</name>
<organism evidence="8 9">
    <name type="scientific">Trichoderma harzianum</name>
    <name type="common">Hypocrea lixii</name>
    <dbReference type="NCBI Taxonomy" id="5544"/>
    <lineage>
        <taxon>Eukaryota</taxon>
        <taxon>Fungi</taxon>
        <taxon>Dikarya</taxon>
        <taxon>Ascomycota</taxon>
        <taxon>Pezizomycotina</taxon>
        <taxon>Sordariomycetes</taxon>
        <taxon>Hypocreomycetidae</taxon>
        <taxon>Hypocreales</taxon>
        <taxon>Hypocreaceae</taxon>
        <taxon>Trichoderma</taxon>
    </lineage>
</organism>
<protein>
    <submittedName>
        <fullName evidence="8">Major facilitator superfamily transporter</fullName>
    </submittedName>
</protein>
<dbReference type="InterPro" id="IPR002818">
    <property type="entry name" value="DJ-1/PfpI"/>
</dbReference>
<dbReference type="GO" id="GO:0005886">
    <property type="term" value="C:plasma membrane"/>
    <property type="evidence" value="ECO:0007669"/>
    <property type="project" value="TreeGrafter"/>
</dbReference>
<feature type="transmembrane region" description="Helical" evidence="6">
    <location>
        <begin position="502"/>
        <end position="520"/>
    </location>
</feature>
<dbReference type="Gene3D" id="3.40.50.880">
    <property type="match status" value="1"/>
</dbReference>
<evidence type="ECO:0000256" key="1">
    <source>
        <dbReference type="ARBA" id="ARBA00004141"/>
    </source>
</evidence>
<gene>
    <name evidence="8" type="ORF">THAR02_04091</name>
</gene>
<dbReference type="SUPFAM" id="SSF52317">
    <property type="entry name" value="Class I glutamine amidotransferase-like"/>
    <property type="match status" value="1"/>
</dbReference>
<sequence length="763" mass="83883">MARIQFGILAYDYQVVDVVGPTDLLGSLAKEFLEGLQLLGPVDKAVIDGAPQFDFHHIGVTRDPVLLTSSMSIVPTTTVDECPELDILLMGGPNPLTFELHPKFSEFIRRHVAAGKLLFTNCTGASVAAETGVLDGKNATVNNVEFEYAKRKFPNVKWTRDTKWVVDGNIWTGSGAIAGMDMFAHWLKENYGLDVLIQAAMLLDYEPRDINGVLNVIPKSCSWWRLGGPAAFAFQKGIKGFPWKHINGTNWLPIELAIQLLYAMAAFFRGTTFGAIIRWTTRRKYLKYPEELSSFHCPHLYMNAGPAEPETTEITESHGLEAANQSEEDLRNHGRNHSVAPPSVDSSTQSSEGSDLDDQSLSKIVSRPQLSRVGTLATLQEAYTAATLQENVRSHPAAIHPKKTETGITLVDWYSTDDPENPQNWSSKKKFFVVLQIYLYTLAVYIGSAIITPSQSFIEAQFGVKPEVASMGLSLYVLGYGIGPLVFSPLSEIPAIGRNPPYIITFGIFIAISAGTAVVNNFPALIVLRFLQGFFGSPCLATGGASFGDIYNLVKLPYALTGWAAFATAGPAIGPILSGFSVPAENWHWSLWIILWLASPVFVLLFFFLPETSTPTILLRRAQRLRRLTGKNNLQSQSEIDQAKLTVHEVVVQSLWRPLQINLFDPSVLFTSLYIGLMYGIFYSFFEVFPFVYGTGLPGLASPTNGYGMNAGEIGLIFLSITVGVCISIICYVAYLRFVFEPEIKTQGLAPVCLPQMILCAAA</sequence>
<proteinExistence type="predicted"/>
<feature type="transmembrane region" description="Helical" evidence="6">
    <location>
        <begin position="667"/>
        <end position="694"/>
    </location>
</feature>
<feature type="transmembrane region" description="Helical" evidence="6">
    <location>
        <begin position="714"/>
        <end position="735"/>
    </location>
</feature>
<dbReference type="PANTHER" id="PTHR23502">
    <property type="entry name" value="MAJOR FACILITATOR SUPERFAMILY"/>
    <property type="match status" value="1"/>
</dbReference>
<comment type="caution">
    <text evidence="8">The sequence shown here is derived from an EMBL/GenBank/DDBJ whole genome shotgun (WGS) entry which is preliminary data.</text>
</comment>
<feature type="compositionally biased region" description="Polar residues" evidence="5">
    <location>
        <begin position="344"/>
        <end position="361"/>
    </location>
</feature>
<dbReference type="Proteomes" id="UP000034112">
    <property type="component" value="Unassembled WGS sequence"/>
</dbReference>
<evidence type="ECO:0000313" key="9">
    <source>
        <dbReference type="Proteomes" id="UP000034112"/>
    </source>
</evidence>
<dbReference type="InterPro" id="IPR011701">
    <property type="entry name" value="MFS"/>
</dbReference>
<feature type="transmembrane region" description="Helical" evidence="6">
    <location>
        <begin position="471"/>
        <end position="490"/>
    </location>
</feature>
<dbReference type="Pfam" id="PF01965">
    <property type="entry name" value="DJ-1_PfpI"/>
    <property type="match status" value="1"/>
</dbReference>
<dbReference type="AlphaFoldDB" id="A0A0F9XGZ5"/>
<keyword evidence="4 6" id="KW-0472">Membrane</keyword>
<dbReference type="Pfam" id="PF07690">
    <property type="entry name" value="MFS_1"/>
    <property type="match status" value="1"/>
</dbReference>
<dbReference type="InterPro" id="IPR029062">
    <property type="entry name" value="Class_I_gatase-like"/>
</dbReference>
<feature type="domain" description="Major facilitator superfamily (MFS) profile" evidence="7">
    <location>
        <begin position="433"/>
        <end position="763"/>
    </location>
</feature>
<evidence type="ECO:0000256" key="2">
    <source>
        <dbReference type="ARBA" id="ARBA00022692"/>
    </source>
</evidence>
<feature type="transmembrane region" description="Helical" evidence="6">
    <location>
        <begin position="431"/>
        <end position="451"/>
    </location>
</feature>
<feature type="region of interest" description="Disordered" evidence="5">
    <location>
        <begin position="325"/>
        <end position="361"/>
    </location>
</feature>
<accession>A0A0F9XGZ5</accession>
<evidence type="ECO:0000256" key="6">
    <source>
        <dbReference type="SAM" id="Phobius"/>
    </source>
</evidence>
<feature type="transmembrane region" description="Helical" evidence="6">
    <location>
        <begin position="558"/>
        <end position="577"/>
    </location>
</feature>
<dbReference type="Gene3D" id="1.20.1250.20">
    <property type="entry name" value="MFS general substrate transporter like domains"/>
    <property type="match status" value="1"/>
</dbReference>
<keyword evidence="3 6" id="KW-1133">Transmembrane helix</keyword>
<dbReference type="PROSITE" id="PS50850">
    <property type="entry name" value="MFS"/>
    <property type="match status" value="1"/>
</dbReference>
<dbReference type="SUPFAM" id="SSF103473">
    <property type="entry name" value="MFS general substrate transporter"/>
    <property type="match status" value="1"/>
</dbReference>
<comment type="subcellular location">
    <subcellularLocation>
        <location evidence="1">Membrane</location>
        <topology evidence="1">Multi-pass membrane protein</topology>
    </subcellularLocation>
</comment>
<evidence type="ECO:0000256" key="3">
    <source>
        <dbReference type="ARBA" id="ARBA00022989"/>
    </source>
</evidence>
<feature type="transmembrane region" description="Helical" evidence="6">
    <location>
        <begin position="589"/>
        <end position="609"/>
    </location>
</feature>
<feature type="transmembrane region" description="Helical" evidence="6">
    <location>
        <begin position="256"/>
        <end position="277"/>
    </location>
</feature>
<dbReference type="GO" id="GO:0015244">
    <property type="term" value="F:fluconazole transmembrane transporter activity"/>
    <property type="evidence" value="ECO:0007669"/>
    <property type="project" value="TreeGrafter"/>
</dbReference>
<evidence type="ECO:0000256" key="4">
    <source>
        <dbReference type="ARBA" id="ARBA00023136"/>
    </source>
</evidence>
<keyword evidence="2 6" id="KW-0812">Transmembrane</keyword>
<dbReference type="OrthoDB" id="3357846at2759"/>
<dbReference type="InterPro" id="IPR036259">
    <property type="entry name" value="MFS_trans_sf"/>
</dbReference>
<dbReference type="CDD" id="cd03139">
    <property type="entry name" value="GATase1_PfpI_2"/>
    <property type="match status" value="1"/>
</dbReference>
<dbReference type="PANTHER" id="PTHR23502:SF23">
    <property type="entry name" value="FLUCONAZOLE RESISTANCE PROTEIN 1"/>
    <property type="match status" value="1"/>
</dbReference>
<dbReference type="GO" id="GO:1990961">
    <property type="term" value="P:xenobiotic detoxification by transmembrane export across the plasma membrane"/>
    <property type="evidence" value="ECO:0007669"/>
    <property type="project" value="TreeGrafter"/>
</dbReference>